<reference evidence="13 14" key="1">
    <citation type="journal article" date="2024" name="Nat. Commun.">
        <title>Phylogenomics reveals the evolutionary origins of lichenization in chlorophyte algae.</title>
        <authorList>
            <person name="Puginier C."/>
            <person name="Libourel C."/>
            <person name="Otte J."/>
            <person name="Skaloud P."/>
            <person name="Haon M."/>
            <person name="Grisel S."/>
            <person name="Petersen M."/>
            <person name="Berrin J.G."/>
            <person name="Delaux P.M."/>
            <person name="Dal Grande F."/>
            <person name="Keller J."/>
        </authorList>
    </citation>
    <scope>NUCLEOTIDE SEQUENCE [LARGE SCALE GENOMIC DNA]</scope>
    <source>
        <strain evidence="13 14">SAG 2043</strain>
    </source>
</reference>
<evidence type="ECO:0000256" key="11">
    <source>
        <dbReference type="ARBA" id="ARBA00030268"/>
    </source>
</evidence>
<dbReference type="AlphaFoldDB" id="A0AAW1PKT9"/>
<dbReference type="InterPro" id="IPR014729">
    <property type="entry name" value="Rossmann-like_a/b/a_fold"/>
</dbReference>
<dbReference type="NCBIfam" id="TIGR00233">
    <property type="entry name" value="trpS"/>
    <property type="match status" value="1"/>
</dbReference>
<keyword evidence="7 12" id="KW-0547">Nucleotide-binding</keyword>
<dbReference type="Gene3D" id="1.10.240.10">
    <property type="entry name" value="Tyrosyl-Transfer RNA Synthetase"/>
    <property type="match status" value="1"/>
</dbReference>
<dbReference type="PRINTS" id="PR01039">
    <property type="entry name" value="TRNASYNTHTRP"/>
</dbReference>
<evidence type="ECO:0000256" key="2">
    <source>
        <dbReference type="ARBA" id="ARBA00005594"/>
    </source>
</evidence>
<dbReference type="EMBL" id="JALJOR010000010">
    <property type="protein sequence ID" value="KAK9810204.1"/>
    <property type="molecule type" value="Genomic_DNA"/>
</dbReference>
<keyword evidence="8 12" id="KW-0067">ATP-binding</keyword>
<keyword evidence="14" id="KW-1185">Reference proteome</keyword>
<evidence type="ECO:0000256" key="4">
    <source>
        <dbReference type="ARBA" id="ARBA00013782"/>
    </source>
</evidence>
<keyword evidence="9 12" id="KW-0648">Protein biosynthesis</keyword>
<evidence type="ECO:0000256" key="8">
    <source>
        <dbReference type="ARBA" id="ARBA00022840"/>
    </source>
</evidence>
<evidence type="ECO:0000256" key="12">
    <source>
        <dbReference type="RuleBase" id="RU363036"/>
    </source>
</evidence>
<comment type="subcellular location">
    <subcellularLocation>
        <location evidence="1">Cytoplasm</location>
    </subcellularLocation>
</comment>
<keyword evidence="6 12" id="KW-0436">Ligase</keyword>
<evidence type="ECO:0000313" key="13">
    <source>
        <dbReference type="EMBL" id="KAK9810204.1"/>
    </source>
</evidence>
<dbReference type="GO" id="GO:0048608">
    <property type="term" value="P:reproductive structure development"/>
    <property type="evidence" value="ECO:0007669"/>
    <property type="project" value="UniProtKB-ARBA"/>
</dbReference>
<comment type="similarity">
    <text evidence="2 12">Belongs to the class-I aminoacyl-tRNA synthetase family.</text>
</comment>
<keyword evidence="5" id="KW-0963">Cytoplasm</keyword>
<sequence>MADGEQESTEQVITPWDVKGGSDGLIDYDKLIKEFGVTAIDQALIARVEKLTGQPAHPFLKRGVFFAHRDLSQILDAYEKGKPFYLYTGRGPSSDALHLGHLVPFMFTKWLQDAFQVPLVIQLTDDEKFLWKDIKMEEVQRLAIENAKDIIACGFNPETTFIFRDTDYVGIMWPNILRIQKQVPFNQVKGIFGLTLSDNIGKIGFPAIQAAPSFPDSFPHMFGTRKDIRCLIPCAIDQDPYFRMTRDIAPKLKHHKPALIESRFFPALQGETGKMSASDTTSAIFVTDTAAQVKKKVNKYAFSGGGATVEEHRANGANLDVDVPWKYLNFFLDDDERLKTIGQEYGAGRMMTGEIKAEVIKVLQDLVAAHQERRKAVTEEVVKHFMTPRPMPDLFSQLKISTPADAPANGGPQTAAQSA</sequence>
<dbReference type="GO" id="GO:0009791">
    <property type="term" value="P:post-embryonic development"/>
    <property type="evidence" value="ECO:0007669"/>
    <property type="project" value="UniProtKB-ARBA"/>
</dbReference>
<dbReference type="PROSITE" id="PS00178">
    <property type="entry name" value="AA_TRNA_LIGASE_I"/>
    <property type="match status" value="1"/>
</dbReference>
<organism evidence="13 14">
    <name type="scientific">[Myrmecia] bisecta</name>
    <dbReference type="NCBI Taxonomy" id="41462"/>
    <lineage>
        <taxon>Eukaryota</taxon>
        <taxon>Viridiplantae</taxon>
        <taxon>Chlorophyta</taxon>
        <taxon>core chlorophytes</taxon>
        <taxon>Trebouxiophyceae</taxon>
        <taxon>Trebouxiales</taxon>
        <taxon>Trebouxiaceae</taxon>
        <taxon>Myrmecia</taxon>
    </lineage>
</organism>
<dbReference type="Proteomes" id="UP001489004">
    <property type="component" value="Unassembled WGS sequence"/>
</dbReference>
<evidence type="ECO:0000313" key="14">
    <source>
        <dbReference type="Proteomes" id="UP001489004"/>
    </source>
</evidence>
<gene>
    <name evidence="13" type="ORF">WJX72_006562</name>
</gene>
<dbReference type="CDD" id="cd00806">
    <property type="entry name" value="TrpRS_core"/>
    <property type="match status" value="1"/>
</dbReference>
<evidence type="ECO:0000256" key="6">
    <source>
        <dbReference type="ARBA" id="ARBA00022598"/>
    </source>
</evidence>
<dbReference type="SUPFAM" id="SSF52374">
    <property type="entry name" value="Nucleotidylyl transferase"/>
    <property type="match status" value="1"/>
</dbReference>
<evidence type="ECO:0000256" key="5">
    <source>
        <dbReference type="ARBA" id="ARBA00022490"/>
    </source>
</evidence>
<dbReference type="GO" id="GO:0005737">
    <property type="term" value="C:cytoplasm"/>
    <property type="evidence" value="ECO:0007669"/>
    <property type="project" value="UniProtKB-SubCell"/>
</dbReference>
<dbReference type="InterPro" id="IPR001412">
    <property type="entry name" value="aa-tRNA-synth_I_CS"/>
</dbReference>
<dbReference type="PANTHER" id="PTHR10055:SF1">
    <property type="entry name" value="TRYPTOPHAN--TRNA LIGASE, CYTOPLASMIC"/>
    <property type="match status" value="1"/>
</dbReference>
<dbReference type="EC" id="6.1.1.2" evidence="3"/>
<accession>A0AAW1PKT9</accession>
<evidence type="ECO:0000256" key="10">
    <source>
        <dbReference type="ARBA" id="ARBA00023146"/>
    </source>
</evidence>
<protein>
    <recommendedName>
        <fullName evidence="4">Tryptophan--tRNA ligase, cytoplasmic</fullName>
        <ecNumber evidence="3">6.1.1.2</ecNumber>
    </recommendedName>
    <alternativeName>
        <fullName evidence="11">Tryptophanyl-tRNA synthetase</fullName>
    </alternativeName>
</protein>
<dbReference type="PANTHER" id="PTHR10055">
    <property type="entry name" value="TRYPTOPHANYL-TRNA SYNTHETASE"/>
    <property type="match status" value="1"/>
</dbReference>
<evidence type="ECO:0000256" key="7">
    <source>
        <dbReference type="ARBA" id="ARBA00022741"/>
    </source>
</evidence>
<dbReference type="GO" id="GO:0004830">
    <property type="term" value="F:tryptophan-tRNA ligase activity"/>
    <property type="evidence" value="ECO:0007669"/>
    <property type="project" value="UniProtKB-EC"/>
</dbReference>
<evidence type="ECO:0000256" key="9">
    <source>
        <dbReference type="ARBA" id="ARBA00022917"/>
    </source>
</evidence>
<dbReference type="InterPro" id="IPR002306">
    <property type="entry name" value="Trp-tRNA-ligase"/>
</dbReference>
<dbReference type="FunFam" id="1.10.240.10:FF:000003">
    <property type="entry name" value="Tryptophan--tRNA ligase, cytoplasmic"/>
    <property type="match status" value="1"/>
</dbReference>
<keyword evidence="10 12" id="KW-0030">Aminoacyl-tRNA synthetase</keyword>
<dbReference type="Gene3D" id="3.40.50.620">
    <property type="entry name" value="HUPs"/>
    <property type="match status" value="1"/>
</dbReference>
<evidence type="ECO:0000256" key="3">
    <source>
        <dbReference type="ARBA" id="ARBA00013161"/>
    </source>
</evidence>
<proteinExistence type="inferred from homology"/>
<dbReference type="GO" id="GO:0006436">
    <property type="term" value="P:tryptophanyl-tRNA aminoacylation"/>
    <property type="evidence" value="ECO:0007669"/>
    <property type="project" value="InterPro"/>
</dbReference>
<comment type="caution">
    <text evidence="13">The sequence shown here is derived from an EMBL/GenBank/DDBJ whole genome shotgun (WGS) entry which is preliminary data.</text>
</comment>
<name>A0AAW1PKT9_9CHLO</name>
<dbReference type="GO" id="GO:0005524">
    <property type="term" value="F:ATP binding"/>
    <property type="evidence" value="ECO:0007669"/>
    <property type="project" value="UniProtKB-KW"/>
</dbReference>
<dbReference type="FunFam" id="3.40.50.620:FF:000033">
    <property type="entry name" value="tryptophan--tRNA ligase, cytoplasmic"/>
    <property type="match status" value="1"/>
</dbReference>
<dbReference type="Pfam" id="PF00579">
    <property type="entry name" value="tRNA-synt_1b"/>
    <property type="match status" value="1"/>
</dbReference>
<dbReference type="InterPro" id="IPR002305">
    <property type="entry name" value="aa-tRNA-synth_Ic"/>
</dbReference>
<evidence type="ECO:0000256" key="1">
    <source>
        <dbReference type="ARBA" id="ARBA00004496"/>
    </source>
</evidence>